<protein>
    <submittedName>
        <fullName evidence="2">Uncharacterized protein</fullName>
    </submittedName>
</protein>
<reference evidence="2" key="1">
    <citation type="submission" date="2022-10" db="EMBL/GenBank/DDBJ databases">
        <title>Two novel species of Flavobacterium.</title>
        <authorList>
            <person name="Liu Q."/>
            <person name="Xin Y.-H."/>
        </authorList>
    </citation>
    <scope>NUCLEOTIDE SEQUENCE</scope>
    <source>
        <strain evidence="2">LS1R47</strain>
    </source>
</reference>
<dbReference type="Proteomes" id="UP001151133">
    <property type="component" value="Unassembled WGS sequence"/>
</dbReference>
<name>A0A9X3HN55_9FLAO</name>
<evidence type="ECO:0000256" key="1">
    <source>
        <dbReference type="SAM" id="SignalP"/>
    </source>
</evidence>
<accession>A0A9X3HN55</accession>
<evidence type="ECO:0000313" key="2">
    <source>
        <dbReference type="EMBL" id="MCV9934284.1"/>
    </source>
</evidence>
<dbReference type="SUPFAM" id="SSF160574">
    <property type="entry name" value="BT0923-like"/>
    <property type="match status" value="1"/>
</dbReference>
<comment type="caution">
    <text evidence="2">The sequence shown here is derived from an EMBL/GenBank/DDBJ whole genome shotgun (WGS) entry which is preliminary data.</text>
</comment>
<dbReference type="RefSeq" id="WP_264288467.1">
    <property type="nucleotide sequence ID" value="NZ_JAOZEV010000019.1"/>
</dbReference>
<sequence>MKKVILLVVAIMATVSISQAQTVQEDQVKSEIKTVSKKDPKAKTEKKNLRMELRKLEGQDVSAATKDQFMTDFRNFSNAKWSRSGYYDQATFMKNGASSTAFYDSKSQLVGTTTHKKFSDLPANAQKIINDKYKGYTKGDVLYYDDNEENDTDMVLFDRQFDDADNYFVEVSKDGKNSVLQVAKNGEVSNFTTLQ</sequence>
<feature type="signal peptide" evidence="1">
    <location>
        <begin position="1"/>
        <end position="20"/>
    </location>
</feature>
<dbReference type="Gene3D" id="3.10.450.360">
    <property type="match status" value="1"/>
</dbReference>
<dbReference type="AlphaFoldDB" id="A0A9X3HN55"/>
<organism evidence="2 3">
    <name type="scientific">Flavobacterium frigoritolerans</name>
    <dbReference type="NCBI Taxonomy" id="2987686"/>
    <lineage>
        <taxon>Bacteria</taxon>
        <taxon>Pseudomonadati</taxon>
        <taxon>Bacteroidota</taxon>
        <taxon>Flavobacteriia</taxon>
        <taxon>Flavobacteriales</taxon>
        <taxon>Flavobacteriaceae</taxon>
        <taxon>Flavobacterium</taxon>
    </lineage>
</organism>
<evidence type="ECO:0000313" key="3">
    <source>
        <dbReference type="Proteomes" id="UP001151133"/>
    </source>
</evidence>
<keyword evidence="1" id="KW-0732">Signal</keyword>
<keyword evidence="3" id="KW-1185">Reference proteome</keyword>
<proteinExistence type="predicted"/>
<gene>
    <name evidence="2" type="ORF">OIU80_18555</name>
</gene>
<dbReference type="EMBL" id="JAOZEV010000019">
    <property type="protein sequence ID" value="MCV9934284.1"/>
    <property type="molecule type" value="Genomic_DNA"/>
</dbReference>
<feature type="chain" id="PRO_5040722084" evidence="1">
    <location>
        <begin position="21"/>
        <end position="195"/>
    </location>
</feature>